<feature type="region of interest" description="Disordered" evidence="1">
    <location>
        <begin position="147"/>
        <end position="186"/>
    </location>
</feature>
<dbReference type="OrthoDB" id="5877068at2759"/>
<keyword evidence="3" id="KW-1185">Reference proteome</keyword>
<name>G0MGU1_CAEBE</name>
<feature type="compositionally biased region" description="Basic and acidic residues" evidence="1">
    <location>
        <begin position="75"/>
        <end position="85"/>
    </location>
</feature>
<gene>
    <name evidence="2" type="ORF">CAEBREN_23770</name>
</gene>
<dbReference type="AlphaFoldDB" id="G0MGU1"/>
<protein>
    <submittedName>
        <fullName evidence="2">Uncharacterized protein</fullName>
    </submittedName>
</protein>
<dbReference type="Proteomes" id="UP000008068">
    <property type="component" value="Unassembled WGS sequence"/>
</dbReference>
<dbReference type="InParanoid" id="G0MGU1"/>
<organism evidence="3">
    <name type="scientific">Caenorhabditis brenneri</name>
    <name type="common">Nematode worm</name>
    <dbReference type="NCBI Taxonomy" id="135651"/>
    <lineage>
        <taxon>Eukaryota</taxon>
        <taxon>Metazoa</taxon>
        <taxon>Ecdysozoa</taxon>
        <taxon>Nematoda</taxon>
        <taxon>Chromadorea</taxon>
        <taxon>Rhabditida</taxon>
        <taxon>Rhabditina</taxon>
        <taxon>Rhabditomorpha</taxon>
        <taxon>Rhabditoidea</taxon>
        <taxon>Rhabditidae</taxon>
        <taxon>Peloderinae</taxon>
        <taxon>Caenorhabditis</taxon>
    </lineage>
</organism>
<sequence>MSADSTICKTCKKQGPCSELTENNEELAPVLSRFDEYELDEDIAACQSYGPEYAELHKYIAPRRVSIYSPLNRYGPERGYPRSESIEDNEERPSSIPNLDEDGLAEDIVACQSYGPKYAELHKYIAPRKVSIYGPLYRYGPKRGYPIEIEEETSSYEGESDRKREKRRKIEVNDGSGEEGGDDLQKNEINVKEIEIITIEN</sequence>
<feature type="compositionally biased region" description="Basic and acidic residues" evidence="1">
    <location>
        <begin position="159"/>
        <end position="172"/>
    </location>
</feature>
<reference evidence="3" key="1">
    <citation type="submission" date="2011-07" db="EMBL/GenBank/DDBJ databases">
        <authorList>
            <consortium name="Caenorhabditis brenneri Sequencing and Analysis Consortium"/>
            <person name="Wilson R.K."/>
        </authorList>
    </citation>
    <scope>NUCLEOTIDE SEQUENCE [LARGE SCALE GENOMIC DNA]</scope>
    <source>
        <strain evidence="3">PB2801</strain>
    </source>
</reference>
<dbReference type="EMBL" id="GL379794">
    <property type="protein sequence ID" value="EGT57887.1"/>
    <property type="molecule type" value="Genomic_DNA"/>
</dbReference>
<evidence type="ECO:0000313" key="3">
    <source>
        <dbReference type="Proteomes" id="UP000008068"/>
    </source>
</evidence>
<proteinExistence type="predicted"/>
<feature type="region of interest" description="Disordered" evidence="1">
    <location>
        <begin position="72"/>
        <end position="101"/>
    </location>
</feature>
<evidence type="ECO:0000313" key="2">
    <source>
        <dbReference type="EMBL" id="EGT57887.1"/>
    </source>
</evidence>
<evidence type="ECO:0000256" key="1">
    <source>
        <dbReference type="SAM" id="MobiDB-lite"/>
    </source>
</evidence>
<accession>G0MGU1</accession>
<dbReference type="HOGENOM" id="CLU_1361506_0_0_1"/>